<dbReference type="SUPFAM" id="SSF51161">
    <property type="entry name" value="Trimeric LpxA-like enzymes"/>
    <property type="match status" value="1"/>
</dbReference>
<dbReference type="Proteomes" id="UP000502894">
    <property type="component" value="Chromosome"/>
</dbReference>
<dbReference type="EMBL" id="AP022839">
    <property type="protein sequence ID" value="BCA94978.1"/>
    <property type="molecule type" value="Genomic_DNA"/>
</dbReference>
<dbReference type="CDD" id="cd03360">
    <property type="entry name" value="LbH_AT_putative"/>
    <property type="match status" value="1"/>
</dbReference>
<keyword evidence="4" id="KW-1185">Reference proteome</keyword>
<evidence type="ECO:0000313" key="3">
    <source>
        <dbReference type="EMBL" id="BCA94978.1"/>
    </source>
</evidence>
<dbReference type="InterPro" id="IPR020019">
    <property type="entry name" value="AcTrfase_PglD-like"/>
</dbReference>
<evidence type="ECO:0000256" key="1">
    <source>
        <dbReference type="ARBA" id="ARBA00007274"/>
    </source>
</evidence>
<feature type="binding site" evidence="2">
    <location>
        <position position="70"/>
    </location>
    <ligand>
        <name>substrate</name>
    </ligand>
</feature>
<dbReference type="RefSeq" id="WP_173236693.1">
    <property type="nucleotide sequence ID" value="NZ_AP022839.1"/>
</dbReference>
<dbReference type="InterPro" id="IPR011004">
    <property type="entry name" value="Trimer_LpxA-like_sf"/>
</dbReference>
<comment type="similarity">
    <text evidence="1">Belongs to the transferase hexapeptide repeat family.</text>
</comment>
<dbReference type="PANTHER" id="PTHR43300">
    <property type="entry name" value="ACETYLTRANSFERASE"/>
    <property type="match status" value="1"/>
</dbReference>
<proteinExistence type="inferred from homology"/>
<evidence type="ECO:0000313" key="4">
    <source>
        <dbReference type="Proteomes" id="UP000502894"/>
    </source>
</evidence>
<name>A0A6F8T3K4_9GAMM</name>
<reference evidence="3" key="1">
    <citation type="journal article" date="2020" name="Microbiol. Resour. Announc.">
        <title>Complete Genome Sequence of Novel Psychrotolerant Legionella Strain TUM19329, Isolated from Antarctic Lake Sediment.</title>
        <authorList>
            <person name="Shimada S."/>
            <person name="Nakai R."/>
            <person name="Aoki K."/>
            <person name="Shimoeda N."/>
            <person name="Ohno G."/>
            <person name="Miyazaki Y."/>
            <person name="Kudoh S."/>
            <person name="Imura S."/>
            <person name="Watanabe K."/>
            <person name="Ishii Y."/>
            <person name="Tateda K."/>
        </authorList>
    </citation>
    <scope>NUCLEOTIDE SEQUENCE [LARGE SCALE GENOMIC DNA]</scope>
    <source>
        <strain evidence="3">TUM19329</strain>
    </source>
</reference>
<evidence type="ECO:0000256" key="2">
    <source>
        <dbReference type="PIRSR" id="PIRSR620019-2"/>
    </source>
</evidence>
<dbReference type="InterPro" id="IPR050179">
    <property type="entry name" value="Trans_hexapeptide_repeat"/>
</dbReference>
<dbReference type="InterPro" id="IPR001451">
    <property type="entry name" value="Hexapep"/>
</dbReference>
<dbReference type="KEGG" id="lant:TUM19329_13390"/>
<dbReference type="AlphaFoldDB" id="A0A6F8T3K4"/>
<sequence>MKNVILAGNAITADILNHYIQRDPRYKIVGLTVDDDYMEQNKIADYDCVPLSRLKEFHSPQDCVVIMAMGYNDINRSRESMFQRLKEMGYHIESYIHPDAKVYTQYPLGEGCIILPSAVIEPHVRIGANTLIWANVTVAHHSSVAEHCWLASGAVISGQVQIKRNVFIGVNATIVNEVIIDEYCLIGAGALITKNTKASSVHLARSGEEFRYSAQDYVKFFGI</sequence>
<organism evidence="3 4">
    <name type="scientific">Legionella antarctica</name>
    <dbReference type="NCBI Taxonomy" id="2708020"/>
    <lineage>
        <taxon>Bacteria</taxon>
        <taxon>Pseudomonadati</taxon>
        <taxon>Pseudomonadota</taxon>
        <taxon>Gammaproteobacteria</taxon>
        <taxon>Legionellales</taxon>
        <taxon>Legionellaceae</taxon>
        <taxon>Legionella</taxon>
    </lineage>
</organism>
<dbReference type="Pfam" id="PF00132">
    <property type="entry name" value="Hexapep"/>
    <property type="match status" value="2"/>
</dbReference>
<gene>
    <name evidence="3" type="ORF">TUM19329_13390</name>
</gene>
<evidence type="ECO:0008006" key="5">
    <source>
        <dbReference type="Google" id="ProtNLM"/>
    </source>
</evidence>
<accession>A0A6F8T3K4</accession>
<protein>
    <recommendedName>
        <fullName evidence="5">Acetyltransferase</fullName>
    </recommendedName>
</protein>
<dbReference type="Gene3D" id="2.160.10.10">
    <property type="entry name" value="Hexapeptide repeat proteins"/>
    <property type="match status" value="1"/>
</dbReference>
<dbReference type="PANTHER" id="PTHR43300:SF4">
    <property type="entry name" value="ACYL-[ACYL-CARRIER-PROTEIN]--UDP-N-ACETYLGLUCOSAMINE O-ACYLTRANSFERASE"/>
    <property type="match status" value="1"/>
</dbReference>